<reference evidence="2 3" key="1">
    <citation type="submission" date="2024-02" db="EMBL/GenBank/DDBJ databases">
        <title>Deinococcus xinjiangensis NBRC 107630.</title>
        <authorList>
            <person name="Ichikawa N."/>
            <person name="Katano-Makiyama Y."/>
            <person name="Hidaka K."/>
        </authorList>
    </citation>
    <scope>NUCLEOTIDE SEQUENCE [LARGE SCALE GENOMIC DNA]</scope>
    <source>
        <strain evidence="2 3">NBRC 107630</strain>
    </source>
</reference>
<dbReference type="EMBL" id="BAABRN010000004">
    <property type="protein sequence ID" value="GAA5500775.1"/>
    <property type="molecule type" value="Genomic_DNA"/>
</dbReference>
<evidence type="ECO:0000256" key="1">
    <source>
        <dbReference type="SAM" id="Phobius"/>
    </source>
</evidence>
<comment type="caution">
    <text evidence="2">The sequence shown here is derived from an EMBL/GenBank/DDBJ whole genome shotgun (WGS) entry which is preliminary data.</text>
</comment>
<keyword evidence="1" id="KW-0812">Transmembrane</keyword>
<feature type="transmembrane region" description="Helical" evidence="1">
    <location>
        <begin position="85"/>
        <end position="105"/>
    </location>
</feature>
<dbReference type="Proteomes" id="UP001458946">
    <property type="component" value="Unassembled WGS sequence"/>
</dbReference>
<dbReference type="Pfam" id="PF10823">
    <property type="entry name" value="DUF2568"/>
    <property type="match status" value="1"/>
</dbReference>
<evidence type="ECO:0000313" key="2">
    <source>
        <dbReference type="EMBL" id="GAA5500775.1"/>
    </source>
</evidence>
<feature type="transmembrane region" description="Helical" evidence="1">
    <location>
        <begin position="31"/>
        <end position="49"/>
    </location>
</feature>
<dbReference type="RefSeq" id="WP_353540759.1">
    <property type="nucleotide sequence ID" value="NZ_BAABRN010000004.1"/>
</dbReference>
<dbReference type="InterPro" id="IPR021214">
    <property type="entry name" value="DUF2568"/>
</dbReference>
<evidence type="ECO:0008006" key="4">
    <source>
        <dbReference type="Google" id="ProtNLM"/>
    </source>
</evidence>
<proteinExistence type="predicted"/>
<keyword evidence="3" id="KW-1185">Reference proteome</keyword>
<keyword evidence="1" id="KW-1133">Transmembrane helix</keyword>
<protein>
    <recommendedName>
        <fullName evidence="4">DUF2568 domain-containing protein</fullName>
    </recommendedName>
</protein>
<sequence length="110" mass="11568">MLILFGTLAFVLEVVAWVALARWGWQIHPLLAAAFPLAFILFWGAFLSPKASFPVLPLPKAALQTLLFAFAAYGAGQVWGKSVALGFFVTAGLTIFAALALGLTATGDSA</sequence>
<feature type="transmembrane region" description="Helical" evidence="1">
    <location>
        <begin position="61"/>
        <end position="79"/>
    </location>
</feature>
<evidence type="ECO:0000313" key="3">
    <source>
        <dbReference type="Proteomes" id="UP001458946"/>
    </source>
</evidence>
<accession>A0ABP9V667</accession>
<organism evidence="2 3">
    <name type="scientific">Deinococcus xinjiangensis</name>
    <dbReference type="NCBI Taxonomy" id="457454"/>
    <lineage>
        <taxon>Bacteria</taxon>
        <taxon>Thermotogati</taxon>
        <taxon>Deinococcota</taxon>
        <taxon>Deinococci</taxon>
        <taxon>Deinococcales</taxon>
        <taxon>Deinococcaceae</taxon>
        <taxon>Deinococcus</taxon>
    </lineage>
</organism>
<name>A0ABP9V667_9DEIO</name>
<keyword evidence="1" id="KW-0472">Membrane</keyword>
<gene>
    <name evidence="2" type="ORF">Dxin01_00500</name>
</gene>